<feature type="domain" description="Squalene cyclase C-terminal" evidence="1">
    <location>
        <begin position="325"/>
        <end position="424"/>
    </location>
</feature>
<dbReference type="PANTHER" id="PTHR31739">
    <property type="entry name" value="ENT-COPALYL DIPHOSPHATE SYNTHASE, CHLOROPLASTIC"/>
    <property type="match status" value="1"/>
</dbReference>
<dbReference type="Pfam" id="PF13243">
    <property type="entry name" value="SQHop_cyclase_C"/>
    <property type="match status" value="1"/>
</dbReference>
<name>A0ABW7AKN3_9ACTN</name>
<comment type="caution">
    <text evidence="2">The sequence shown here is derived from an EMBL/GenBank/DDBJ whole genome shotgun (WGS) entry which is preliminary data.</text>
</comment>
<reference evidence="2 3" key="1">
    <citation type="submission" date="2024-10" db="EMBL/GenBank/DDBJ databases">
        <authorList>
            <person name="Topkara A.R."/>
            <person name="Saygin H."/>
        </authorList>
    </citation>
    <scope>NUCLEOTIDE SEQUENCE [LARGE SCALE GENOMIC DNA]</scope>
    <source>
        <strain evidence="2 3">M3C6</strain>
    </source>
</reference>
<dbReference type="PANTHER" id="PTHR31739:SF25">
    <property type="entry name" value="(E,E)-GERANYLLINALOOL SYNTHASE"/>
    <property type="match status" value="1"/>
</dbReference>
<dbReference type="RefSeq" id="WP_393169764.1">
    <property type="nucleotide sequence ID" value="NZ_JBICRM010000016.1"/>
</dbReference>
<accession>A0ABW7AKN3</accession>
<dbReference type="InterPro" id="IPR008930">
    <property type="entry name" value="Terpenoid_cyclase/PrenylTrfase"/>
</dbReference>
<gene>
    <name evidence="2" type="ORF">ACFLIM_26215</name>
</gene>
<dbReference type="InterPro" id="IPR050148">
    <property type="entry name" value="Terpene_synthase-like"/>
</dbReference>
<organism evidence="2 3">
    <name type="scientific">Nonomuraea marmarensis</name>
    <dbReference type="NCBI Taxonomy" id="3351344"/>
    <lineage>
        <taxon>Bacteria</taxon>
        <taxon>Bacillati</taxon>
        <taxon>Actinomycetota</taxon>
        <taxon>Actinomycetes</taxon>
        <taxon>Streptosporangiales</taxon>
        <taxon>Streptosporangiaceae</taxon>
        <taxon>Nonomuraea</taxon>
    </lineage>
</organism>
<dbReference type="Gene3D" id="1.50.10.160">
    <property type="match status" value="1"/>
</dbReference>
<dbReference type="EMBL" id="JBICRM010000016">
    <property type="protein sequence ID" value="MFG1706688.1"/>
    <property type="molecule type" value="Genomic_DNA"/>
</dbReference>
<proteinExistence type="predicted"/>
<dbReference type="SUPFAM" id="SSF48239">
    <property type="entry name" value="Terpenoid cyclases/Protein prenyltransferases"/>
    <property type="match status" value="1"/>
</dbReference>
<protein>
    <submittedName>
        <fullName evidence="2">Prenyltransferase/squalene oxidase repeat-containing protein</fullName>
    </submittedName>
</protein>
<evidence type="ECO:0000259" key="1">
    <source>
        <dbReference type="Pfam" id="PF13243"/>
    </source>
</evidence>
<dbReference type="InterPro" id="IPR032696">
    <property type="entry name" value="SQ_cyclase_C"/>
</dbReference>
<evidence type="ECO:0000313" key="3">
    <source>
        <dbReference type="Proteomes" id="UP001603978"/>
    </source>
</evidence>
<evidence type="ECO:0000313" key="2">
    <source>
        <dbReference type="EMBL" id="MFG1706688.1"/>
    </source>
</evidence>
<keyword evidence="3" id="KW-1185">Reference proteome</keyword>
<dbReference type="Gene3D" id="1.50.10.20">
    <property type="match status" value="1"/>
</dbReference>
<dbReference type="Proteomes" id="UP001603978">
    <property type="component" value="Unassembled WGS sequence"/>
</dbReference>
<sequence length="506" mass="53489">MTDLTRRANGLVAELMAKPWGQVSPSVYETGRLVTIAPWLVGQRERVAYLLEEQRGDGCWGAPDGYGLVPTLSATEALLAAAERGDGDPAALMPAALAGLEALRRVLPEPPELPDTPAIELIVPHLVALINDHGCAEPLPLPPGMDGTRLGLVRRLLESGGEPPQKLLHVFEVAGAAGSRAGAVRPTSIGTVGASPAATAAWLDGLAPPDSADSARRHLEAVAKRYGGPVPVGLPITVFERAWVLSWLVRAGVPVEVPPEMTADLRAAIGPDGTPAGAGLPADADTTSVALYALALLGMPCEPGSLTTFDTGAHFCTWQGEDGFSVSVNAHVLDALGQYVLARPSAAGTYGPVMARVARWLAGLQQADGSWNDRWHASPYYATLSCVLALGEFGGPQYAGAVLAAREWVLATQRDDGSWGRWTGMPEETAYAVQALLLSGPEPDERCVRAAVHGYEFLTRVGDLSDYPPLWHDKDLYTPTAIVRAAVLAALHVTRTRTNGEFTRKK</sequence>